<dbReference type="AlphaFoldDB" id="A0A090T325"/>
<keyword evidence="2" id="KW-1185">Reference proteome</keyword>
<name>A0A090T325_9VIBR</name>
<dbReference type="InterPro" id="IPR036412">
    <property type="entry name" value="HAD-like_sf"/>
</dbReference>
<dbReference type="Proteomes" id="UP000029224">
    <property type="component" value="Unassembled WGS sequence"/>
</dbReference>
<reference evidence="1 2" key="2">
    <citation type="submission" date="2014-09" db="EMBL/GenBank/DDBJ databases">
        <authorList>
            <consortium name="NBRP consortium"/>
            <person name="Sawabe T."/>
            <person name="Meirelles P."/>
            <person name="Nakanishi M."/>
            <person name="Sayaka M."/>
            <person name="Hattori M."/>
            <person name="Ohkuma M."/>
        </authorList>
    </citation>
    <scope>NUCLEOTIDE SEQUENCE [LARGE SCALE GENOMIC DNA]</scope>
    <source>
        <strain evidence="1 2">JCM 19240</strain>
    </source>
</reference>
<reference evidence="1 2" key="1">
    <citation type="submission" date="2014-09" db="EMBL/GenBank/DDBJ databases">
        <title>Vibrio maritimus JCM 19240. (C210) whole genome shotgun sequence.</title>
        <authorList>
            <person name="Sawabe T."/>
            <person name="Meirelles P."/>
            <person name="Nakanishi M."/>
            <person name="Sayaka M."/>
            <person name="Hattori M."/>
            <person name="Ohkuma M."/>
        </authorList>
    </citation>
    <scope>NUCLEOTIDE SEQUENCE [LARGE SCALE GENOMIC DNA]</scope>
    <source>
        <strain evidence="1 2">JCM 19240</strain>
    </source>
</reference>
<gene>
    <name evidence="1" type="ORF">JCM19240_1274</name>
</gene>
<evidence type="ECO:0000313" key="1">
    <source>
        <dbReference type="EMBL" id="GAL34366.1"/>
    </source>
</evidence>
<dbReference type="SUPFAM" id="SSF56784">
    <property type="entry name" value="HAD-like"/>
    <property type="match status" value="1"/>
</dbReference>
<evidence type="ECO:0000313" key="2">
    <source>
        <dbReference type="Proteomes" id="UP000029224"/>
    </source>
</evidence>
<comment type="caution">
    <text evidence="1">The sequence shown here is derived from an EMBL/GenBank/DDBJ whole genome shotgun (WGS) entry which is preliminary data.</text>
</comment>
<dbReference type="Gene3D" id="3.40.50.1000">
    <property type="entry name" value="HAD superfamily/HAD-like"/>
    <property type="match status" value="1"/>
</dbReference>
<dbReference type="InterPro" id="IPR023214">
    <property type="entry name" value="HAD_sf"/>
</dbReference>
<accession>A0A090T325</accession>
<sequence>MTGDQLERDILPARRAGLRTNWFNPSATPNKENGFARLEDILYREQSRMSLVDLD</sequence>
<protein>
    <submittedName>
        <fullName evidence="1">Uncharacterized protein</fullName>
    </submittedName>
</protein>
<organism evidence="1 2">
    <name type="scientific">Vibrio maritimus</name>
    <dbReference type="NCBI Taxonomy" id="990268"/>
    <lineage>
        <taxon>Bacteria</taxon>
        <taxon>Pseudomonadati</taxon>
        <taxon>Pseudomonadota</taxon>
        <taxon>Gammaproteobacteria</taxon>
        <taxon>Vibrionales</taxon>
        <taxon>Vibrionaceae</taxon>
        <taxon>Vibrio</taxon>
    </lineage>
</organism>
<proteinExistence type="predicted"/>
<dbReference type="EMBL" id="BBMT01000004">
    <property type="protein sequence ID" value="GAL34366.1"/>
    <property type="molecule type" value="Genomic_DNA"/>
</dbReference>